<dbReference type="InterPro" id="IPR005143">
    <property type="entry name" value="TF_LuxR_autoind-bd_dom"/>
</dbReference>
<dbReference type="InterPro" id="IPR016032">
    <property type="entry name" value="Sig_transdc_resp-reg_C-effctor"/>
</dbReference>
<dbReference type="Gene3D" id="3.30.450.80">
    <property type="entry name" value="Transcription factor LuxR-like, autoinducer-binding domain"/>
    <property type="match status" value="1"/>
</dbReference>
<gene>
    <name evidence="6" type="ORF">J1C47_06430</name>
</gene>
<organism evidence="6 7">
    <name type="scientific">Jiella sonneratiae</name>
    <dbReference type="NCBI Taxonomy" id="2816856"/>
    <lineage>
        <taxon>Bacteria</taxon>
        <taxon>Pseudomonadati</taxon>
        <taxon>Pseudomonadota</taxon>
        <taxon>Alphaproteobacteria</taxon>
        <taxon>Hyphomicrobiales</taxon>
        <taxon>Aurantimonadaceae</taxon>
        <taxon>Jiella</taxon>
    </lineage>
</organism>
<evidence type="ECO:0000313" key="6">
    <source>
        <dbReference type="EMBL" id="MBO0903273.1"/>
    </source>
</evidence>
<dbReference type="InterPro" id="IPR036388">
    <property type="entry name" value="WH-like_DNA-bd_sf"/>
</dbReference>
<name>A0ABS3J0T6_9HYPH</name>
<sequence>MPVQPGGTSSPDRLPGADRRQGAAAGIAAKGGTGRRTDPGTVRTTSRNGGRGFDVTAATEVLSAIEEPWREECLVAALDGVAARYGFSHAAVFSLPSTDDEGLATRVIHANWSPGFAKGYELNGLHRFKIVLGTLRTDPMPFVWDIETLYGSDEPDPTPAARFLLAEGYLSGVLLPVHAMTSFNGALSLAGRAPDLSAGAVSELHRFAIVYFAMLAAIRFEENQRNNPLSGRERDCLKLAMLGKTSNEIGTILSLSEYTVSQYLTSAQRKMNAANRTHAVAMAAQLGYLS</sequence>
<evidence type="ECO:0000256" key="3">
    <source>
        <dbReference type="ARBA" id="ARBA00023163"/>
    </source>
</evidence>
<keyword evidence="7" id="KW-1185">Reference proteome</keyword>
<dbReference type="CDD" id="cd06170">
    <property type="entry name" value="LuxR_C_like"/>
    <property type="match status" value="1"/>
</dbReference>
<dbReference type="SUPFAM" id="SSF75516">
    <property type="entry name" value="Pheromone-binding domain of LuxR-like quorum-sensing transcription factors"/>
    <property type="match status" value="1"/>
</dbReference>
<keyword evidence="3" id="KW-0804">Transcription</keyword>
<dbReference type="Gene3D" id="1.10.10.10">
    <property type="entry name" value="Winged helix-like DNA-binding domain superfamily/Winged helix DNA-binding domain"/>
    <property type="match status" value="1"/>
</dbReference>
<evidence type="ECO:0000259" key="5">
    <source>
        <dbReference type="PROSITE" id="PS50043"/>
    </source>
</evidence>
<protein>
    <submittedName>
        <fullName evidence="6">Autoinducer binding domain-containing protein</fullName>
    </submittedName>
</protein>
<dbReference type="Pfam" id="PF03472">
    <property type="entry name" value="Autoind_bind"/>
    <property type="match status" value="1"/>
</dbReference>
<feature type="region of interest" description="Disordered" evidence="4">
    <location>
        <begin position="1"/>
        <end position="51"/>
    </location>
</feature>
<dbReference type="SMART" id="SM00421">
    <property type="entry name" value="HTH_LUXR"/>
    <property type="match status" value="1"/>
</dbReference>
<dbReference type="PRINTS" id="PR00038">
    <property type="entry name" value="HTHLUXR"/>
</dbReference>
<evidence type="ECO:0000313" key="7">
    <source>
        <dbReference type="Proteomes" id="UP000664288"/>
    </source>
</evidence>
<dbReference type="EMBL" id="JAFMPY010000005">
    <property type="protein sequence ID" value="MBO0903273.1"/>
    <property type="molecule type" value="Genomic_DNA"/>
</dbReference>
<keyword evidence="2" id="KW-0238">DNA-binding</keyword>
<reference evidence="6 7" key="1">
    <citation type="submission" date="2021-03" db="EMBL/GenBank/DDBJ databases">
        <title>Whole genome sequence of Jiella sp. MQZ13P-4.</title>
        <authorList>
            <person name="Tuo L."/>
        </authorList>
    </citation>
    <scope>NUCLEOTIDE SEQUENCE [LARGE SCALE GENOMIC DNA]</scope>
    <source>
        <strain evidence="6 7">MQZ13P-4</strain>
    </source>
</reference>
<feature type="domain" description="HTH luxR-type" evidence="5">
    <location>
        <begin position="222"/>
        <end position="287"/>
    </location>
</feature>
<dbReference type="PROSITE" id="PS50043">
    <property type="entry name" value="HTH_LUXR_2"/>
    <property type="match status" value="1"/>
</dbReference>
<dbReference type="InterPro" id="IPR036693">
    <property type="entry name" value="TF_LuxR_autoind-bd_dom_sf"/>
</dbReference>
<dbReference type="InterPro" id="IPR000792">
    <property type="entry name" value="Tscrpt_reg_LuxR_C"/>
</dbReference>
<feature type="compositionally biased region" description="Polar residues" evidence="4">
    <location>
        <begin position="1"/>
        <end position="11"/>
    </location>
</feature>
<dbReference type="PANTHER" id="PTHR44688:SF16">
    <property type="entry name" value="DNA-BINDING TRANSCRIPTIONAL ACTIVATOR DEVR_DOSR"/>
    <property type="match status" value="1"/>
</dbReference>
<dbReference type="PROSITE" id="PS00622">
    <property type="entry name" value="HTH_LUXR_1"/>
    <property type="match status" value="1"/>
</dbReference>
<evidence type="ECO:0000256" key="4">
    <source>
        <dbReference type="SAM" id="MobiDB-lite"/>
    </source>
</evidence>
<evidence type="ECO:0000256" key="1">
    <source>
        <dbReference type="ARBA" id="ARBA00023015"/>
    </source>
</evidence>
<dbReference type="PANTHER" id="PTHR44688">
    <property type="entry name" value="DNA-BINDING TRANSCRIPTIONAL ACTIVATOR DEVR_DOSR"/>
    <property type="match status" value="1"/>
</dbReference>
<accession>A0ABS3J0T6</accession>
<evidence type="ECO:0000256" key="2">
    <source>
        <dbReference type="ARBA" id="ARBA00023125"/>
    </source>
</evidence>
<dbReference type="SUPFAM" id="SSF46894">
    <property type="entry name" value="C-terminal effector domain of the bipartite response regulators"/>
    <property type="match status" value="1"/>
</dbReference>
<comment type="caution">
    <text evidence="6">The sequence shown here is derived from an EMBL/GenBank/DDBJ whole genome shotgun (WGS) entry which is preliminary data.</text>
</comment>
<dbReference type="Proteomes" id="UP000664288">
    <property type="component" value="Unassembled WGS sequence"/>
</dbReference>
<keyword evidence="1" id="KW-0805">Transcription regulation</keyword>
<dbReference type="Pfam" id="PF00196">
    <property type="entry name" value="GerE"/>
    <property type="match status" value="1"/>
</dbReference>
<proteinExistence type="predicted"/>